<sequence>MTSPDTYADVCRFSTFPRNSPPGAARTDLARAKSSPDRAIASHLDDKAGVAAVLTAGEWSAELALHPLY</sequence>
<organism evidence="1 2">
    <name type="scientific">Sneathiella chungangensis</name>
    <dbReference type="NCBI Taxonomy" id="1418234"/>
    <lineage>
        <taxon>Bacteria</taxon>
        <taxon>Pseudomonadati</taxon>
        <taxon>Pseudomonadota</taxon>
        <taxon>Alphaproteobacteria</taxon>
        <taxon>Sneathiellales</taxon>
        <taxon>Sneathiellaceae</taxon>
        <taxon>Sneathiella</taxon>
    </lineage>
</organism>
<protein>
    <submittedName>
        <fullName evidence="1">Uncharacterized protein</fullName>
    </submittedName>
</protein>
<reference evidence="1 2" key="1">
    <citation type="journal article" date="2014" name="Int. J. Syst. Evol. Microbiol.">
        <title>Sneathiella chungangensis sp. nov., isolated from a marine sand, and emended description of the genus Sneathiella.</title>
        <authorList>
            <person name="Siamphan C."/>
            <person name="Kim H."/>
            <person name="Lee J.S."/>
            <person name="Kim W."/>
        </authorList>
    </citation>
    <scope>NUCLEOTIDE SEQUENCE [LARGE SCALE GENOMIC DNA]</scope>
    <source>
        <strain evidence="1 2">KCTC 32476</strain>
    </source>
</reference>
<accession>A0A845MER7</accession>
<comment type="caution">
    <text evidence="1">The sequence shown here is derived from an EMBL/GenBank/DDBJ whole genome shotgun (WGS) entry which is preliminary data.</text>
</comment>
<dbReference type="EMBL" id="WTVA01000002">
    <property type="protein sequence ID" value="MZR21727.1"/>
    <property type="molecule type" value="Genomic_DNA"/>
</dbReference>
<gene>
    <name evidence="1" type="ORF">GQF03_05240</name>
</gene>
<proteinExistence type="predicted"/>
<name>A0A845MER7_9PROT</name>
<keyword evidence="2" id="KW-1185">Reference proteome</keyword>
<evidence type="ECO:0000313" key="1">
    <source>
        <dbReference type="EMBL" id="MZR21727.1"/>
    </source>
</evidence>
<evidence type="ECO:0000313" key="2">
    <source>
        <dbReference type="Proteomes" id="UP000445696"/>
    </source>
</evidence>
<dbReference type="Proteomes" id="UP000445696">
    <property type="component" value="Unassembled WGS sequence"/>
</dbReference>
<dbReference type="RefSeq" id="WP_161338168.1">
    <property type="nucleotide sequence ID" value="NZ_JBHSDG010000001.1"/>
</dbReference>
<dbReference type="AlphaFoldDB" id="A0A845MER7"/>